<dbReference type="CDD" id="cd04179">
    <property type="entry name" value="DPM_DPG-synthase_like"/>
    <property type="match status" value="1"/>
</dbReference>
<dbReference type="SUPFAM" id="SSF53448">
    <property type="entry name" value="Nucleotide-diphospho-sugar transferases"/>
    <property type="match status" value="1"/>
</dbReference>
<dbReference type="PANTHER" id="PTHR48090">
    <property type="entry name" value="UNDECAPRENYL-PHOSPHATE 4-DEOXY-4-FORMAMIDO-L-ARABINOSE TRANSFERASE-RELATED"/>
    <property type="match status" value="1"/>
</dbReference>
<reference evidence="3" key="1">
    <citation type="submission" date="2023-07" db="EMBL/GenBank/DDBJ databases">
        <title>Sequencing the genomes of 1000 actinobacteria strains.</title>
        <authorList>
            <person name="Klenk H.-P."/>
        </authorList>
    </citation>
    <scope>NUCLEOTIDE SEQUENCE</scope>
    <source>
        <strain evidence="3">DSM 44707</strain>
    </source>
</reference>
<name>A0AAE3YNZ1_9ACTN</name>
<dbReference type="PANTHER" id="PTHR48090:SF7">
    <property type="entry name" value="RFBJ PROTEIN"/>
    <property type="match status" value="1"/>
</dbReference>
<dbReference type="RefSeq" id="WP_310366769.1">
    <property type="nucleotide sequence ID" value="NZ_JAVDYB010000001.1"/>
</dbReference>
<dbReference type="InterPro" id="IPR001173">
    <property type="entry name" value="Glyco_trans_2-like"/>
</dbReference>
<gene>
    <name evidence="3" type="ORF">J2S41_002382</name>
</gene>
<feature type="domain" description="Glycosyltransferase 2-like" evidence="2">
    <location>
        <begin position="5"/>
        <end position="165"/>
    </location>
</feature>
<organism evidence="3 4">
    <name type="scientific">Catenuloplanes atrovinosus</name>
    <dbReference type="NCBI Taxonomy" id="137266"/>
    <lineage>
        <taxon>Bacteria</taxon>
        <taxon>Bacillati</taxon>
        <taxon>Actinomycetota</taxon>
        <taxon>Actinomycetes</taxon>
        <taxon>Micromonosporales</taxon>
        <taxon>Micromonosporaceae</taxon>
        <taxon>Catenuloplanes</taxon>
    </lineage>
</organism>
<evidence type="ECO:0000259" key="2">
    <source>
        <dbReference type="Pfam" id="PF00535"/>
    </source>
</evidence>
<evidence type="ECO:0000313" key="3">
    <source>
        <dbReference type="EMBL" id="MDR7275604.1"/>
    </source>
</evidence>
<keyword evidence="4" id="KW-1185">Reference proteome</keyword>
<dbReference type="InterPro" id="IPR050256">
    <property type="entry name" value="Glycosyltransferase_2"/>
</dbReference>
<dbReference type="AlphaFoldDB" id="A0AAE3YNZ1"/>
<evidence type="ECO:0000313" key="4">
    <source>
        <dbReference type="Proteomes" id="UP001183643"/>
    </source>
</evidence>
<dbReference type="Proteomes" id="UP001183643">
    <property type="component" value="Unassembled WGS sequence"/>
</dbReference>
<dbReference type="EMBL" id="JAVDYB010000001">
    <property type="protein sequence ID" value="MDR7275604.1"/>
    <property type="molecule type" value="Genomic_DNA"/>
</dbReference>
<comment type="similarity">
    <text evidence="1">Belongs to the glycosyltransferase 2 family.</text>
</comment>
<proteinExistence type="inferred from homology"/>
<dbReference type="InterPro" id="IPR029044">
    <property type="entry name" value="Nucleotide-diphossugar_trans"/>
</dbReference>
<evidence type="ECO:0000256" key="1">
    <source>
        <dbReference type="ARBA" id="ARBA00006739"/>
    </source>
</evidence>
<dbReference type="Pfam" id="PF00535">
    <property type="entry name" value="Glycos_transf_2"/>
    <property type="match status" value="1"/>
</dbReference>
<protein>
    <submittedName>
        <fullName evidence="3">Glycosyltransferase involved in cell wall biosynthesis</fullName>
    </submittedName>
</protein>
<sequence length="261" mass="29034">MATVSVIIPAYNEQQNIPQTIAAIPTERLRASGYDVEILVVDNASTDGTGEVAREHGARVLVQPVRGYGNAYRAGFANCVGDVIATGDADLTYPFEILPEAVHRLETERLDFLTTDRLARLDPQSMTRSHIWGNHALSLITRWLFSVPFRDSQSGMWIFRRHLLDRMRLRSGGMAFSQELKVEAYRSGFRCAEIPIAYYPRGGETKNRTVVDGIGNLSQLIAARMRNGRAPRPVVRPRPPVLTASVPAVDSTVHADRHARD</sequence>
<accession>A0AAE3YNZ1</accession>
<dbReference type="Gene3D" id="3.90.550.10">
    <property type="entry name" value="Spore Coat Polysaccharide Biosynthesis Protein SpsA, Chain A"/>
    <property type="match status" value="1"/>
</dbReference>
<comment type="caution">
    <text evidence="3">The sequence shown here is derived from an EMBL/GenBank/DDBJ whole genome shotgun (WGS) entry which is preliminary data.</text>
</comment>